<evidence type="ECO:0000256" key="5">
    <source>
        <dbReference type="PROSITE-ProRule" id="PRU00335"/>
    </source>
</evidence>
<dbReference type="EMBL" id="JBHSIM010000064">
    <property type="protein sequence ID" value="MFC4836517.1"/>
    <property type="molecule type" value="Genomic_DNA"/>
</dbReference>
<gene>
    <name evidence="7" type="ORF">ACFPEL_29210</name>
</gene>
<keyword evidence="8" id="KW-1185">Reference proteome</keyword>
<dbReference type="Pfam" id="PF00440">
    <property type="entry name" value="TetR_N"/>
    <property type="match status" value="1"/>
</dbReference>
<accession>A0ABV9RWJ7</accession>
<organism evidence="7 8">
    <name type="scientific">Actinomycetospora chibensis</name>
    <dbReference type="NCBI Taxonomy" id="663606"/>
    <lineage>
        <taxon>Bacteria</taxon>
        <taxon>Bacillati</taxon>
        <taxon>Actinomycetota</taxon>
        <taxon>Actinomycetes</taxon>
        <taxon>Pseudonocardiales</taxon>
        <taxon>Pseudonocardiaceae</taxon>
        <taxon>Actinomycetospora</taxon>
    </lineage>
</organism>
<dbReference type="InterPro" id="IPR009057">
    <property type="entry name" value="Homeodomain-like_sf"/>
</dbReference>
<keyword evidence="1" id="KW-0678">Repressor</keyword>
<evidence type="ECO:0000256" key="1">
    <source>
        <dbReference type="ARBA" id="ARBA00022491"/>
    </source>
</evidence>
<evidence type="ECO:0000256" key="2">
    <source>
        <dbReference type="ARBA" id="ARBA00023015"/>
    </source>
</evidence>
<dbReference type="Proteomes" id="UP001595909">
    <property type="component" value="Unassembled WGS sequence"/>
</dbReference>
<dbReference type="SUPFAM" id="SSF48498">
    <property type="entry name" value="Tetracyclin repressor-like, C-terminal domain"/>
    <property type="match status" value="1"/>
</dbReference>
<dbReference type="SUPFAM" id="SSF46689">
    <property type="entry name" value="Homeodomain-like"/>
    <property type="match status" value="1"/>
</dbReference>
<keyword evidence="2" id="KW-0805">Transcription regulation</keyword>
<evidence type="ECO:0000256" key="3">
    <source>
        <dbReference type="ARBA" id="ARBA00023125"/>
    </source>
</evidence>
<keyword evidence="4" id="KW-0804">Transcription</keyword>
<name>A0ABV9RWJ7_9PSEU</name>
<feature type="DNA-binding region" description="H-T-H motif" evidence="5">
    <location>
        <begin position="31"/>
        <end position="50"/>
    </location>
</feature>
<feature type="domain" description="HTH tetR-type" evidence="6">
    <location>
        <begin position="8"/>
        <end position="68"/>
    </location>
</feature>
<dbReference type="InterPro" id="IPR036271">
    <property type="entry name" value="Tet_transcr_reg_TetR-rel_C_sf"/>
</dbReference>
<dbReference type="InterPro" id="IPR039538">
    <property type="entry name" value="BetI_C"/>
</dbReference>
<evidence type="ECO:0000313" key="8">
    <source>
        <dbReference type="Proteomes" id="UP001595909"/>
    </source>
</evidence>
<dbReference type="RefSeq" id="WP_274191966.1">
    <property type="nucleotide sequence ID" value="NZ_BAABHN010000064.1"/>
</dbReference>
<dbReference type="InterPro" id="IPR001647">
    <property type="entry name" value="HTH_TetR"/>
</dbReference>
<sequence>MPRLVDHAARRQEIAEALWRVVRRDGVHEVSVRTVADEAGTSPGALRHYFASQDELLGFALRAVVDRAAARFARLSQSLAGPRLGVRILEELLPLDTERTEEVQVYLALVARSATDPALRLVRDQAEVLVAATVADAVRLVLGDGAVMPSAGLATYHLVDGLALHGATWPERYPPEHLREVLRAHLATLVHSSEQGD</sequence>
<dbReference type="PROSITE" id="PS50977">
    <property type="entry name" value="HTH_TETR_2"/>
    <property type="match status" value="1"/>
</dbReference>
<dbReference type="InterPro" id="IPR050109">
    <property type="entry name" value="HTH-type_TetR-like_transc_reg"/>
</dbReference>
<evidence type="ECO:0000259" key="6">
    <source>
        <dbReference type="PROSITE" id="PS50977"/>
    </source>
</evidence>
<proteinExistence type="predicted"/>
<evidence type="ECO:0000256" key="4">
    <source>
        <dbReference type="ARBA" id="ARBA00023163"/>
    </source>
</evidence>
<reference evidence="8" key="1">
    <citation type="journal article" date="2019" name="Int. J. Syst. Evol. Microbiol.">
        <title>The Global Catalogue of Microorganisms (GCM) 10K type strain sequencing project: providing services to taxonomists for standard genome sequencing and annotation.</title>
        <authorList>
            <consortium name="The Broad Institute Genomics Platform"/>
            <consortium name="The Broad Institute Genome Sequencing Center for Infectious Disease"/>
            <person name="Wu L."/>
            <person name="Ma J."/>
        </authorList>
    </citation>
    <scope>NUCLEOTIDE SEQUENCE [LARGE SCALE GENOMIC DNA]</scope>
    <source>
        <strain evidence="8">CCUG 50347</strain>
    </source>
</reference>
<protein>
    <submittedName>
        <fullName evidence="7">TetR/AcrR family transcriptional regulator</fullName>
    </submittedName>
</protein>
<comment type="caution">
    <text evidence="7">The sequence shown here is derived from an EMBL/GenBank/DDBJ whole genome shotgun (WGS) entry which is preliminary data.</text>
</comment>
<dbReference type="Pfam" id="PF13977">
    <property type="entry name" value="TetR_C_6"/>
    <property type="match status" value="1"/>
</dbReference>
<evidence type="ECO:0000313" key="7">
    <source>
        <dbReference type="EMBL" id="MFC4836517.1"/>
    </source>
</evidence>
<dbReference type="Gene3D" id="1.10.357.10">
    <property type="entry name" value="Tetracycline Repressor, domain 2"/>
    <property type="match status" value="1"/>
</dbReference>
<dbReference type="PANTHER" id="PTHR30055">
    <property type="entry name" value="HTH-TYPE TRANSCRIPTIONAL REGULATOR RUTR"/>
    <property type="match status" value="1"/>
</dbReference>
<keyword evidence="3 5" id="KW-0238">DNA-binding</keyword>
<dbReference type="PANTHER" id="PTHR30055:SF228">
    <property type="entry name" value="TRANSCRIPTIONAL REGULATOR-RELATED"/>
    <property type="match status" value="1"/>
</dbReference>